<proteinExistence type="predicted"/>
<keyword evidence="2" id="KW-1185">Reference proteome</keyword>
<dbReference type="Proteomes" id="UP001597063">
    <property type="component" value="Unassembled WGS sequence"/>
</dbReference>
<gene>
    <name evidence="1" type="ORF">ACFQZM_07670</name>
</gene>
<reference evidence="2" key="1">
    <citation type="journal article" date="2019" name="Int. J. Syst. Evol. Microbiol.">
        <title>The Global Catalogue of Microorganisms (GCM) 10K type strain sequencing project: providing services to taxonomists for standard genome sequencing and annotation.</title>
        <authorList>
            <consortium name="The Broad Institute Genomics Platform"/>
            <consortium name="The Broad Institute Genome Sequencing Center for Infectious Disease"/>
            <person name="Wu L."/>
            <person name="Ma J."/>
        </authorList>
    </citation>
    <scope>NUCLEOTIDE SEQUENCE [LARGE SCALE GENOMIC DNA]</scope>
    <source>
        <strain evidence="2">JCM 9371</strain>
    </source>
</reference>
<dbReference type="RefSeq" id="WP_131756745.1">
    <property type="nucleotide sequence ID" value="NZ_CAACUY010000020.1"/>
</dbReference>
<dbReference type="EMBL" id="JBHTGP010000003">
    <property type="protein sequence ID" value="MFD0684367.1"/>
    <property type="molecule type" value="Genomic_DNA"/>
</dbReference>
<protein>
    <recommendedName>
        <fullName evidence="3">Polyprenyl synthetase</fullName>
    </recommendedName>
</protein>
<evidence type="ECO:0000313" key="1">
    <source>
        <dbReference type="EMBL" id="MFD0684367.1"/>
    </source>
</evidence>
<accession>A0ABW2XI04</accession>
<comment type="caution">
    <text evidence="1">The sequence shown here is derived from an EMBL/GenBank/DDBJ whole genome shotgun (WGS) entry which is preliminary data.</text>
</comment>
<evidence type="ECO:0000313" key="2">
    <source>
        <dbReference type="Proteomes" id="UP001597063"/>
    </source>
</evidence>
<evidence type="ECO:0008006" key="3">
    <source>
        <dbReference type="Google" id="ProtNLM"/>
    </source>
</evidence>
<sequence>MDQSSDRSAAGRREEAVYAVAGLADVLLGQVGEALQRTGSVLRRGDRSGLLRDGYAELAARGRLALRRHTEPPEPYIESLARRAIARRGGGDA</sequence>
<name>A0ABW2XI04_9ACTN</name>
<organism evidence="1 2">
    <name type="scientific">Actinomadura fibrosa</name>
    <dbReference type="NCBI Taxonomy" id="111802"/>
    <lineage>
        <taxon>Bacteria</taxon>
        <taxon>Bacillati</taxon>
        <taxon>Actinomycetota</taxon>
        <taxon>Actinomycetes</taxon>
        <taxon>Streptosporangiales</taxon>
        <taxon>Thermomonosporaceae</taxon>
        <taxon>Actinomadura</taxon>
    </lineage>
</organism>